<accession>A0A1A8SB08</accession>
<dbReference type="EMBL" id="HAEI01013042">
    <property type="protein sequence ID" value="SBS15511.1"/>
    <property type="molecule type" value="Transcribed_RNA"/>
</dbReference>
<feature type="non-terminal residue" evidence="2">
    <location>
        <position position="107"/>
    </location>
</feature>
<protein>
    <submittedName>
        <fullName evidence="2">Carboxyl ester lipase (Bile salt-stimulated lipase)</fullName>
    </submittedName>
</protein>
<proteinExistence type="predicted"/>
<reference evidence="2" key="1">
    <citation type="submission" date="2016-05" db="EMBL/GenBank/DDBJ databases">
        <authorList>
            <person name="Lavstsen T."/>
            <person name="Jespersen J.S."/>
        </authorList>
    </citation>
    <scope>NUCLEOTIDE SEQUENCE</scope>
    <source>
        <tissue evidence="2">Brain</tissue>
    </source>
</reference>
<evidence type="ECO:0000256" key="1">
    <source>
        <dbReference type="SAM" id="MobiDB-lite"/>
    </source>
</evidence>
<reference evidence="2" key="2">
    <citation type="submission" date="2016-06" db="EMBL/GenBank/DDBJ databases">
        <title>The genome of a short-lived fish provides insights into sex chromosome evolution and the genetic control of aging.</title>
        <authorList>
            <person name="Reichwald K."/>
            <person name="Felder M."/>
            <person name="Petzold A."/>
            <person name="Koch P."/>
            <person name="Groth M."/>
            <person name="Platzer M."/>
        </authorList>
    </citation>
    <scope>NUCLEOTIDE SEQUENCE</scope>
    <source>
        <tissue evidence="2">Brain</tissue>
    </source>
</reference>
<organism evidence="2">
    <name type="scientific">Nothobranchius rachovii</name>
    <name type="common">bluefin notho</name>
    <dbReference type="NCBI Taxonomy" id="451742"/>
    <lineage>
        <taxon>Eukaryota</taxon>
        <taxon>Metazoa</taxon>
        <taxon>Chordata</taxon>
        <taxon>Craniata</taxon>
        <taxon>Vertebrata</taxon>
        <taxon>Euteleostomi</taxon>
        <taxon>Actinopterygii</taxon>
        <taxon>Neopterygii</taxon>
        <taxon>Teleostei</taxon>
        <taxon>Neoteleostei</taxon>
        <taxon>Acanthomorphata</taxon>
        <taxon>Ovalentaria</taxon>
        <taxon>Atherinomorphae</taxon>
        <taxon>Cyprinodontiformes</taxon>
        <taxon>Nothobranchiidae</taxon>
        <taxon>Nothobranchius</taxon>
    </lineage>
</organism>
<evidence type="ECO:0000313" key="2">
    <source>
        <dbReference type="EMBL" id="SBS15511.1"/>
    </source>
</evidence>
<dbReference type="AlphaFoldDB" id="A0A1A8SB08"/>
<gene>
    <name evidence="2" type="primary">CEL</name>
</gene>
<feature type="non-terminal residue" evidence="2">
    <location>
        <position position="1"/>
    </location>
</feature>
<feature type="region of interest" description="Disordered" evidence="1">
    <location>
        <begin position="81"/>
        <end position="107"/>
    </location>
</feature>
<name>A0A1A8SB08_9TELE</name>
<sequence length="107" mass="11201">DDEDRASRRDSWKLMSWRDRPSSAWRLTSSVSWAAANAPPSAADGGADWVGAGTAGLAGGLSKLLRRAGVAAGTQFRPGTQDCGGARCLSPRRGPTPGEHTARRVPT</sequence>